<gene>
    <name evidence="3" type="ORF">CA85_31590</name>
</gene>
<evidence type="ECO:0000313" key="3">
    <source>
        <dbReference type="EMBL" id="TWT65247.1"/>
    </source>
</evidence>
<proteinExistence type="predicted"/>
<dbReference type="GO" id="GO:0000272">
    <property type="term" value="P:polysaccharide catabolic process"/>
    <property type="evidence" value="ECO:0007669"/>
    <property type="project" value="InterPro"/>
</dbReference>
<dbReference type="InterPro" id="IPR008965">
    <property type="entry name" value="CBM2/CBM3_carb-bd_dom_sf"/>
</dbReference>
<accession>A0A5C5XPY8</accession>
<evidence type="ECO:0000259" key="2">
    <source>
        <dbReference type="Pfam" id="PF00963"/>
    </source>
</evidence>
<evidence type="ECO:0000313" key="4">
    <source>
        <dbReference type="Proteomes" id="UP000318053"/>
    </source>
</evidence>
<protein>
    <submittedName>
        <fullName evidence="3">Cohesin domain protein</fullName>
    </submittedName>
</protein>
<name>A0A5C5XPY8_9BACT</name>
<feature type="domain" description="Cohesin" evidence="2">
    <location>
        <begin position="21"/>
        <end position="109"/>
    </location>
</feature>
<organism evidence="3 4">
    <name type="scientific">Allorhodopirellula solitaria</name>
    <dbReference type="NCBI Taxonomy" id="2527987"/>
    <lineage>
        <taxon>Bacteria</taxon>
        <taxon>Pseudomonadati</taxon>
        <taxon>Planctomycetota</taxon>
        <taxon>Planctomycetia</taxon>
        <taxon>Pirellulales</taxon>
        <taxon>Pirellulaceae</taxon>
        <taxon>Allorhodopirellula</taxon>
    </lineage>
</organism>
<reference evidence="3 4" key="1">
    <citation type="submission" date="2019-02" db="EMBL/GenBank/DDBJ databases">
        <title>Deep-cultivation of Planctomycetes and their phenomic and genomic characterization uncovers novel biology.</title>
        <authorList>
            <person name="Wiegand S."/>
            <person name="Jogler M."/>
            <person name="Boedeker C."/>
            <person name="Pinto D."/>
            <person name="Vollmers J."/>
            <person name="Rivas-Marin E."/>
            <person name="Kohn T."/>
            <person name="Peeters S.H."/>
            <person name="Heuer A."/>
            <person name="Rast P."/>
            <person name="Oberbeckmann S."/>
            <person name="Bunk B."/>
            <person name="Jeske O."/>
            <person name="Meyerdierks A."/>
            <person name="Storesund J.E."/>
            <person name="Kallscheuer N."/>
            <person name="Luecker S."/>
            <person name="Lage O.M."/>
            <person name="Pohl T."/>
            <person name="Merkel B.J."/>
            <person name="Hornburger P."/>
            <person name="Mueller R.-W."/>
            <person name="Bruemmer F."/>
            <person name="Labrenz M."/>
            <person name="Spormann A.M."/>
            <person name="Op Den Camp H."/>
            <person name="Overmann J."/>
            <person name="Amann R."/>
            <person name="Jetten M.S.M."/>
            <person name="Mascher T."/>
            <person name="Medema M.H."/>
            <person name="Devos D.P."/>
            <person name="Kaster A.-K."/>
            <person name="Ovreas L."/>
            <person name="Rohde M."/>
            <person name="Galperin M.Y."/>
            <person name="Jogler C."/>
        </authorList>
    </citation>
    <scope>NUCLEOTIDE SEQUENCE [LARGE SCALE GENOMIC DNA]</scope>
    <source>
        <strain evidence="3 4">CA85</strain>
    </source>
</reference>
<dbReference type="GO" id="GO:0030246">
    <property type="term" value="F:carbohydrate binding"/>
    <property type="evidence" value="ECO:0007669"/>
    <property type="project" value="InterPro"/>
</dbReference>
<dbReference type="Gene3D" id="2.60.40.680">
    <property type="match status" value="1"/>
</dbReference>
<sequence length="234" mass="24955">MASVSMPNAPMPHPSDGQEVAAEVAAPISVTGADGLRAAEVRIQFDPSEVTTDASQISSGSIWNGKASVIARVDQEAGSIVVYVFAANPVPSGDGELIDIDFTVQPGASQRGPADIDVQRVRLNEGQISLTDEPRVGHDPSDGQILIEQGPGATPEPQPGRQSFSSQFVADPQSSHSVAWKSDFQASGVELAPSPEAEVYGPLRPQSIDNYFQQMHDSQSPSEQHFNVRAHWQF</sequence>
<keyword evidence="4" id="KW-1185">Reference proteome</keyword>
<feature type="region of interest" description="Disordered" evidence="1">
    <location>
        <begin position="149"/>
        <end position="169"/>
    </location>
</feature>
<comment type="caution">
    <text evidence="3">The sequence shown here is derived from an EMBL/GenBank/DDBJ whole genome shotgun (WGS) entry which is preliminary data.</text>
</comment>
<feature type="compositionally biased region" description="Polar residues" evidence="1">
    <location>
        <begin position="160"/>
        <end position="169"/>
    </location>
</feature>
<evidence type="ECO:0000256" key="1">
    <source>
        <dbReference type="SAM" id="MobiDB-lite"/>
    </source>
</evidence>
<dbReference type="AlphaFoldDB" id="A0A5C5XPY8"/>
<dbReference type="InterPro" id="IPR002102">
    <property type="entry name" value="Cohesin_dom"/>
</dbReference>
<dbReference type="EMBL" id="SJPK01000007">
    <property type="protein sequence ID" value="TWT65247.1"/>
    <property type="molecule type" value="Genomic_DNA"/>
</dbReference>
<dbReference type="CDD" id="cd08547">
    <property type="entry name" value="Type_II_cohesin"/>
    <property type="match status" value="1"/>
</dbReference>
<dbReference type="Proteomes" id="UP000318053">
    <property type="component" value="Unassembled WGS sequence"/>
</dbReference>
<dbReference type="SUPFAM" id="SSF49384">
    <property type="entry name" value="Carbohydrate-binding domain"/>
    <property type="match status" value="1"/>
</dbReference>
<dbReference type="Pfam" id="PF00963">
    <property type="entry name" value="Cohesin"/>
    <property type="match status" value="1"/>
</dbReference>